<reference evidence="1" key="1">
    <citation type="journal article" date="2021" name="PeerJ">
        <title>Extensive microbial diversity within the chicken gut microbiome revealed by metagenomics and culture.</title>
        <authorList>
            <person name="Gilroy R."/>
            <person name="Ravi A."/>
            <person name="Getino M."/>
            <person name="Pursley I."/>
            <person name="Horton D.L."/>
            <person name="Alikhan N.F."/>
            <person name="Baker D."/>
            <person name="Gharbi K."/>
            <person name="Hall N."/>
            <person name="Watson M."/>
            <person name="Adriaenssens E.M."/>
            <person name="Foster-Nyarko E."/>
            <person name="Jarju S."/>
            <person name="Secka A."/>
            <person name="Antonio M."/>
            <person name="Oren A."/>
            <person name="Chaudhuri R.R."/>
            <person name="La Ragione R."/>
            <person name="Hildebrand F."/>
            <person name="Pallen M.J."/>
        </authorList>
    </citation>
    <scope>NUCLEOTIDE SEQUENCE</scope>
    <source>
        <strain evidence="1">1719</strain>
    </source>
</reference>
<dbReference type="AlphaFoldDB" id="A0A9D2AZ94"/>
<sequence length="283" mass="32728">MKRLLLFFSVLGLIGCKTYPTVKYGFIVKGDDRYISVEDQVSITVDSVFLSEESWKNNRPPLKASKLTRKQSKILNQLGYPKDNYKVVFTNTDQSSYELICLTNIHPIQQNETTKLFNPHNLNTEEKGKMKIYYEQKHYNNNDVLHIIVPVNETIFNEKFITLVYIGKTDESSFLALKDIALKNAENYQTYGYSYFPMKNNTNCDGTNDINYYNYTIPESITKNKQHIIIKALDENANRRLAYYTLINPGQTLGAFKICPGEFTIEYLSLEGEILKSEKVIIQ</sequence>
<dbReference type="EMBL" id="DXEZ01000278">
    <property type="protein sequence ID" value="HIX55358.1"/>
    <property type="molecule type" value="Genomic_DNA"/>
</dbReference>
<reference evidence="1" key="2">
    <citation type="submission" date="2021-04" db="EMBL/GenBank/DDBJ databases">
        <authorList>
            <person name="Gilroy R."/>
        </authorList>
    </citation>
    <scope>NUCLEOTIDE SEQUENCE</scope>
    <source>
        <strain evidence="1">1719</strain>
    </source>
</reference>
<name>A0A9D2AZ94_9SPHI</name>
<comment type="caution">
    <text evidence="1">The sequence shown here is derived from an EMBL/GenBank/DDBJ whole genome shotgun (WGS) entry which is preliminary data.</text>
</comment>
<protein>
    <submittedName>
        <fullName evidence="1">Uncharacterized protein</fullName>
    </submittedName>
</protein>
<accession>A0A9D2AZ94</accession>
<proteinExistence type="predicted"/>
<evidence type="ECO:0000313" key="2">
    <source>
        <dbReference type="Proteomes" id="UP000824156"/>
    </source>
</evidence>
<evidence type="ECO:0000313" key="1">
    <source>
        <dbReference type="EMBL" id="HIX55358.1"/>
    </source>
</evidence>
<organism evidence="1 2">
    <name type="scientific">Candidatus Sphingobacterium stercoripullorum</name>
    <dbReference type="NCBI Taxonomy" id="2838759"/>
    <lineage>
        <taxon>Bacteria</taxon>
        <taxon>Pseudomonadati</taxon>
        <taxon>Bacteroidota</taxon>
        <taxon>Sphingobacteriia</taxon>
        <taxon>Sphingobacteriales</taxon>
        <taxon>Sphingobacteriaceae</taxon>
        <taxon>Sphingobacterium</taxon>
    </lineage>
</organism>
<dbReference type="Proteomes" id="UP000824156">
    <property type="component" value="Unassembled WGS sequence"/>
</dbReference>
<gene>
    <name evidence="1" type="ORF">H9853_10045</name>
</gene>
<dbReference type="PROSITE" id="PS51257">
    <property type="entry name" value="PROKAR_LIPOPROTEIN"/>
    <property type="match status" value="1"/>
</dbReference>